<dbReference type="PANTHER" id="PTHR35807">
    <property type="entry name" value="TRANSCRIPTIONAL REGULATOR REDD-RELATED"/>
    <property type="match status" value="1"/>
</dbReference>
<protein>
    <recommendedName>
        <fullName evidence="5">Bacterial transcriptional activator domain-containing protein</fullName>
    </recommendedName>
</protein>
<evidence type="ECO:0000313" key="4">
    <source>
        <dbReference type="Proteomes" id="UP000310636"/>
    </source>
</evidence>
<comment type="caution">
    <text evidence="3">The sequence shown here is derived from an EMBL/GenBank/DDBJ whole genome shotgun (WGS) entry which is preliminary data.</text>
</comment>
<dbReference type="InterPro" id="IPR016032">
    <property type="entry name" value="Sig_transdc_resp-reg_C-effctor"/>
</dbReference>
<dbReference type="InterPro" id="IPR051677">
    <property type="entry name" value="AfsR-DnrI-RedD_regulator"/>
</dbReference>
<dbReference type="GO" id="GO:0006355">
    <property type="term" value="P:regulation of DNA-templated transcription"/>
    <property type="evidence" value="ECO:0007669"/>
    <property type="project" value="InterPro"/>
</dbReference>
<dbReference type="OrthoDB" id="9805423at2"/>
<evidence type="ECO:0000256" key="2">
    <source>
        <dbReference type="ARBA" id="ARBA00023163"/>
    </source>
</evidence>
<reference evidence="3 4" key="1">
    <citation type="submission" date="2019-04" db="EMBL/GenBank/DDBJ databases">
        <title>Cohnella sp. nov. isolated from preserved vegetables.</title>
        <authorList>
            <person name="Lin S.-Y."/>
            <person name="Hung M.-H."/>
            <person name="Young C.-C."/>
        </authorList>
    </citation>
    <scope>NUCLEOTIDE SEQUENCE [LARGE SCALE GENOMIC DNA]</scope>
    <source>
        <strain evidence="3 4">CC-MHH1044</strain>
    </source>
</reference>
<gene>
    <name evidence="3" type="ORF">E6C55_31880</name>
</gene>
<organism evidence="3 4">
    <name type="scientific">Cohnella fermenti</name>
    <dbReference type="NCBI Taxonomy" id="2565925"/>
    <lineage>
        <taxon>Bacteria</taxon>
        <taxon>Bacillati</taxon>
        <taxon>Bacillota</taxon>
        <taxon>Bacilli</taxon>
        <taxon>Bacillales</taxon>
        <taxon>Paenibacillaceae</taxon>
        <taxon>Cohnella</taxon>
    </lineage>
</organism>
<keyword evidence="2" id="KW-0804">Transcription</keyword>
<accession>A0A4S4BEV6</accession>
<keyword evidence="4" id="KW-1185">Reference proteome</keyword>
<dbReference type="SUPFAM" id="SSF46894">
    <property type="entry name" value="C-terminal effector domain of the bipartite response regulators"/>
    <property type="match status" value="1"/>
</dbReference>
<dbReference type="EMBL" id="SSOB01000071">
    <property type="protein sequence ID" value="THF72759.1"/>
    <property type="molecule type" value="Genomic_DNA"/>
</dbReference>
<evidence type="ECO:0008006" key="5">
    <source>
        <dbReference type="Google" id="ProtNLM"/>
    </source>
</evidence>
<dbReference type="Gene3D" id="1.10.10.10">
    <property type="entry name" value="Winged helix-like DNA-binding domain superfamily/Winged helix DNA-binding domain"/>
    <property type="match status" value="1"/>
</dbReference>
<keyword evidence="1" id="KW-0805">Transcription regulation</keyword>
<dbReference type="Proteomes" id="UP000310636">
    <property type="component" value="Unassembled WGS sequence"/>
</dbReference>
<evidence type="ECO:0000313" key="3">
    <source>
        <dbReference type="EMBL" id="THF72759.1"/>
    </source>
</evidence>
<dbReference type="InterPro" id="IPR036388">
    <property type="entry name" value="WH-like_DNA-bd_sf"/>
</dbReference>
<sequence>MDGFRIRVNGEPVEDGLSRKNVKRLLLYLLLHPSASREAICDELWPDALPDNARNLLRVSLTHLRKLLGRRSSFPFVYSNREKIELSGTVRCDLLEFQSDLANTLKCEASASKCDAAIRLLRRTPRTMLHGIYDEWATGLRRKWENELFELIEWAEGYAAQREEWDRAARLLEAAASVFPWEEQLQERAARYRERHRERARLEAQDAEASASARIMKALR</sequence>
<evidence type="ECO:0000256" key="1">
    <source>
        <dbReference type="ARBA" id="ARBA00023015"/>
    </source>
</evidence>
<proteinExistence type="predicted"/>
<dbReference type="GO" id="GO:0003677">
    <property type="term" value="F:DNA binding"/>
    <property type="evidence" value="ECO:0007669"/>
    <property type="project" value="InterPro"/>
</dbReference>
<name>A0A4S4BEV6_9BACL</name>
<dbReference type="AlphaFoldDB" id="A0A4S4BEV6"/>